<organism evidence="1 2">
    <name type="scientific">Alkalimonas mucilaginosa</name>
    <dbReference type="NCBI Taxonomy" id="3057676"/>
    <lineage>
        <taxon>Bacteria</taxon>
        <taxon>Pseudomonadati</taxon>
        <taxon>Pseudomonadota</taxon>
        <taxon>Gammaproteobacteria</taxon>
        <taxon>Alkalimonas</taxon>
    </lineage>
</organism>
<proteinExistence type="predicted"/>
<dbReference type="RefSeq" id="WP_330086355.1">
    <property type="nucleotide sequence ID" value="NZ_JAUGZK010000001.1"/>
</dbReference>
<name>A0ABU7JBZ3_9GAMM</name>
<evidence type="ECO:0000313" key="1">
    <source>
        <dbReference type="EMBL" id="MEE2023000.1"/>
    </source>
</evidence>
<reference evidence="1 2" key="1">
    <citation type="submission" date="2023-06" db="EMBL/GenBank/DDBJ databases">
        <title>Alkalimonas sp., MEB004 an alkaliphilic bacterium isolated from Lonar Lake, India.</title>
        <authorList>
            <person name="Joshi A."/>
            <person name="Thite S."/>
        </authorList>
    </citation>
    <scope>NUCLEOTIDE SEQUENCE [LARGE SCALE GENOMIC DNA]</scope>
    <source>
        <strain evidence="1 2">MEB004</strain>
    </source>
</reference>
<protein>
    <recommendedName>
        <fullName evidence="3">Secreted protein</fullName>
    </recommendedName>
</protein>
<accession>A0ABU7JBZ3</accession>
<gene>
    <name evidence="1" type="ORF">QWF21_01990</name>
</gene>
<keyword evidence="2" id="KW-1185">Reference proteome</keyword>
<comment type="caution">
    <text evidence="1">The sequence shown here is derived from an EMBL/GenBank/DDBJ whole genome shotgun (WGS) entry which is preliminary data.</text>
</comment>
<dbReference type="Proteomes" id="UP001339167">
    <property type="component" value="Unassembled WGS sequence"/>
</dbReference>
<dbReference type="EMBL" id="JAUGZK010000001">
    <property type="protein sequence ID" value="MEE2023000.1"/>
    <property type="molecule type" value="Genomic_DNA"/>
</dbReference>
<evidence type="ECO:0000313" key="2">
    <source>
        <dbReference type="Proteomes" id="UP001339167"/>
    </source>
</evidence>
<evidence type="ECO:0008006" key="3">
    <source>
        <dbReference type="Google" id="ProtNLM"/>
    </source>
</evidence>
<sequence length="113" mass="12743">MLYFYHPFVLFRYATIAHAITANEWHLLPPVMMALVMEIQRIIKESLQNSNLLSMFFTSKNVSRFKGISLLFTKNKGTGDLRCPLVLKASIRLLVLSDKTNTGPTCHVGLATS</sequence>